<sequence>MQYKKSDEPDPALDKNVAKLRLIEGSTEAAPQLMLQLLYGVYCFNNQFQSHPNEFCAANMNVKDKNSFMANCYKKLSSGSEVVNFLIKSITGLDGFFREKRVAISRHVENPPFNFSQYYVFLSKDGSILYFAFLCLLFWKGYKFQTGLRSVDNFIFPPFYSFHPWAYHIHSWLFFQKRRRKDVWVDEDVLL</sequence>
<dbReference type="Proteomes" id="UP001158576">
    <property type="component" value="Chromosome 2"/>
</dbReference>
<organism evidence="1 2">
    <name type="scientific">Oikopleura dioica</name>
    <name type="common">Tunicate</name>
    <dbReference type="NCBI Taxonomy" id="34765"/>
    <lineage>
        <taxon>Eukaryota</taxon>
        <taxon>Metazoa</taxon>
        <taxon>Chordata</taxon>
        <taxon>Tunicata</taxon>
        <taxon>Appendicularia</taxon>
        <taxon>Copelata</taxon>
        <taxon>Oikopleuridae</taxon>
        <taxon>Oikopleura</taxon>
    </lineage>
</organism>
<proteinExistence type="predicted"/>
<dbReference type="EMBL" id="OU015567">
    <property type="protein sequence ID" value="CAG5110122.1"/>
    <property type="molecule type" value="Genomic_DNA"/>
</dbReference>
<evidence type="ECO:0000313" key="1">
    <source>
        <dbReference type="EMBL" id="CAG5110122.1"/>
    </source>
</evidence>
<evidence type="ECO:0000313" key="2">
    <source>
        <dbReference type="Proteomes" id="UP001158576"/>
    </source>
</evidence>
<accession>A0ABN7SZA4</accession>
<keyword evidence="2" id="KW-1185">Reference proteome</keyword>
<name>A0ABN7SZA4_OIKDI</name>
<gene>
    <name evidence="1" type="ORF">OKIOD_LOCUS13321</name>
</gene>
<protein>
    <submittedName>
        <fullName evidence="1">Oidioi.mRNA.OKI2018_I69.chr2.g4556.t1.cds</fullName>
    </submittedName>
</protein>
<reference evidence="1 2" key="1">
    <citation type="submission" date="2021-04" db="EMBL/GenBank/DDBJ databases">
        <authorList>
            <person name="Bliznina A."/>
        </authorList>
    </citation>
    <scope>NUCLEOTIDE SEQUENCE [LARGE SCALE GENOMIC DNA]</scope>
</reference>